<accession>A0ABN9Q785</accession>
<feature type="region of interest" description="Disordered" evidence="1">
    <location>
        <begin position="1"/>
        <end position="184"/>
    </location>
</feature>
<evidence type="ECO:0000313" key="2">
    <source>
        <dbReference type="EMBL" id="CAK0801643.1"/>
    </source>
</evidence>
<keyword evidence="3" id="KW-1185">Reference proteome</keyword>
<reference evidence="2" key="1">
    <citation type="submission" date="2023-10" db="EMBL/GenBank/DDBJ databases">
        <authorList>
            <person name="Chen Y."/>
            <person name="Shah S."/>
            <person name="Dougan E. K."/>
            <person name="Thang M."/>
            <person name="Chan C."/>
        </authorList>
    </citation>
    <scope>NUCLEOTIDE SEQUENCE [LARGE SCALE GENOMIC DNA]</scope>
</reference>
<feature type="compositionally biased region" description="Basic and acidic residues" evidence="1">
    <location>
        <begin position="35"/>
        <end position="64"/>
    </location>
</feature>
<dbReference type="EMBL" id="CAUYUJ010002627">
    <property type="protein sequence ID" value="CAK0801643.1"/>
    <property type="molecule type" value="Genomic_DNA"/>
</dbReference>
<dbReference type="Proteomes" id="UP001189429">
    <property type="component" value="Unassembled WGS sequence"/>
</dbReference>
<feature type="compositionally biased region" description="Basic and acidic residues" evidence="1">
    <location>
        <begin position="98"/>
        <end position="117"/>
    </location>
</feature>
<proteinExistence type="predicted"/>
<evidence type="ECO:0000313" key="3">
    <source>
        <dbReference type="Proteomes" id="UP001189429"/>
    </source>
</evidence>
<comment type="caution">
    <text evidence="2">The sequence shown here is derived from an EMBL/GenBank/DDBJ whole genome shotgun (WGS) entry which is preliminary data.</text>
</comment>
<feature type="compositionally biased region" description="Polar residues" evidence="1">
    <location>
        <begin position="174"/>
        <end position="184"/>
    </location>
</feature>
<feature type="non-terminal residue" evidence="2">
    <location>
        <position position="1"/>
    </location>
</feature>
<protein>
    <submittedName>
        <fullName evidence="2">Uncharacterized protein</fullName>
    </submittedName>
</protein>
<organism evidence="2 3">
    <name type="scientific">Prorocentrum cordatum</name>
    <dbReference type="NCBI Taxonomy" id="2364126"/>
    <lineage>
        <taxon>Eukaryota</taxon>
        <taxon>Sar</taxon>
        <taxon>Alveolata</taxon>
        <taxon>Dinophyceae</taxon>
        <taxon>Prorocentrales</taxon>
        <taxon>Prorocentraceae</taxon>
        <taxon>Prorocentrum</taxon>
    </lineage>
</organism>
<sequence>PSFFLFSERRNDQRQLARQKWHAQPTEPPVASGRCGDKLSKSVGAHSREGKAEEAHFFSERSNDQRQLARQKWHAQPTESPVASGRCEDKLSSSVGAHSREGKAEEAHFFSERRNDQRQLAPHKWHAQPTESWHGRSGTPSRPSRLSPAADAGTSCLNQWVHTAGRARQKRRTSSLNAEMTSGS</sequence>
<evidence type="ECO:0000256" key="1">
    <source>
        <dbReference type="SAM" id="MobiDB-lite"/>
    </source>
</evidence>
<name>A0ABN9Q785_9DINO</name>
<gene>
    <name evidence="2" type="ORF">PCOR1329_LOCUS9441</name>
</gene>